<evidence type="ECO:0000256" key="3">
    <source>
        <dbReference type="SAM" id="SignalP"/>
    </source>
</evidence>
<evidence type="ECO:0000313" key="5">
    <source>
        <dbReference type="EMBL" id="CAH0100071.1"/>
    </source>
</evidence>
<feature type="domain" description="C-type lectin" evidence="4">
    <location>
        <begin position="65"/>
        <end position="189"/>
    </location>
</feature>
<name>A0A8J2RI40_9CRUS</name>
<dbReference type="InterPro" id="IPR016186">
    <property type="entry name" value="C-type_lectin-like/link_sf"/>
</dbReference>
<reference evidence="5" key="1">
    <citation type="submission" date="2021-11" db="EMBL/GenBank/DDBJ databases">
        <authorList>
            <person name="Schell T."/>
        </authorList>
    </citation>
    <scope>NUCLEOTIDE SEQUENCE</scope>
    <source>
        <strain evidence="5">M5</strain>
    </source>
</reference>
<dbReference type="Gene3D" id="3.10.100.10">
    <property type="entry name" value="Mannose-Binding Protein A, subunit A"/>
    <property type="match status" value="1"/>
</dbReference>
<protein>
    <recommendedName>
        <fullName evidence="4">C-type lectin domain-containing protein</fullName>
    </recommendedName>
</protein>
<keyword evidence="1" id="KW-1015">Disulfide bond</keyword>
<dbReference type="Proteomes" id="UP000789390">
    <property type="component" value="Unassembled WGS sequence"/>
</dbReference>
<dbReference type="PROSITE" id="PS00615">
    <property type="entry name" value="C_TYPE_LECTIN_1"/>
    <property type="match status" value="1"/>
</dbReference>
<organism evidence="5 6">
    <name type="scientific">Daphnia galeata</name>
    <dbReference type="NCBI Taxonomy" id="27404"/>
    <lineage>
        <taxon>Eukaryota</taxon>
        <taxon>Metazoa</taxon>
        <taxon>Ecdysozoa</taxon>
        <taxon>Arthropoda</taxon>
        <taxon>Crustacea</taxon>
        <taxon>Branchiopoda</taxon>
        <taxon>Diplostraca</taxon>
        <taxon>Cladocera</taxon>
        <taxon>Anomopoda</taxon>
        <taxon>Daphniidae</taxon>
        <taxon>Daphnia</taxon>
    </lineage>
</organism>
<gene>
    <name evidence="5" type="ORF">DGAL_LOCUS2244</name>
</gene>
<dbReference type="Pfam" id="PF00059">
    <property type="entry name" value="Lectin_C"/>
    <property type="match status" value="1"/>
</dbReference>
<dbReference type="PANTHER" id="PTHR21407">
    <property type="entry name" value="RE43931P-RELATED"/>
    <property type="match status" value="1"/>
</dbReference>
<feature type="region of interest" description="Disordered" evidence="2">
    <location>
        <begin position="128"/>
        <end position="156"/>
    </location>
</feature>
<evidence type="ECO:0000313" key="6">
    <source>
        <dbReference type="Proteomes" id="UP000789390"/>
    </source>
</evidence>
<evidence type="ECO:0000259" key="4">
    <source>
        <dbReference type="PROSITE" id="PS50041"/>
    </source>
</evidence>
<keyword evidence="3" id="KW-0732">Signal</keyword>
<dbReference type="InterPro" id="IPR016187">
    <property type="entry name" value="CTDL_fold"/>
</dbReference>
<dbReference type="OrthoDB" id="8950604at2759"/>
<dbReference type="PROSITE" id="PS50041">
    <property type="entry name" value="C_TYPE_LECTIN_2"/>
    <property type="match status" value="1"/>
</dbReference>
<dbReference type="SUPFAM" id="SSF56436">
    <property type="entry name" value="C-type lectin-like"/>
    <property type="match status" value="1"/>
</dbReference>
<evidence type="ECO:0000256" key="1">
    <source>
        <dbReference type="ARBA" id="ARBA00023157"/>
    </source>
</evidence>
<accession>A0A8J2RI40</accession>
<dbReference type="PANTHER" id="PTHR21407:SF1">
    <property type="entry name" value="RE43931P"/>
    <property type="match status" value="1"/>
</dbReference>
<dbReference type="InterPro" id="IPR018378">
    <property type="entry name" value="C-type_lectin_CS"/>
</dbReference>
<keyword evidence="6" id="KW-1185">Reference proteome</keyword>
<evidence type="ECO:0000256" key="2">
    <source>
        <dbReference type="SAM" id="MobiDB-lite"/>
    </source>
</evidence>
<dbReference type="AlphaFoldDB" id="A0A8J2RI40"/>
<comment type="caution">
    <text evidence="5">The sequence shown here is derived from an EMBL/GenBank/DDBJ whole genome shotgun (WGS) entry which is preliminary data.</text>
</comment>
<proteinExistence type="predicted"/>
<dbReference type="InterPro" id="IPR001304">
    <property type="entry name" value="C-type_lectin-like"/>
</dbReference>
<sequence length="240" mass="27743">MLLQTLFMIVCGLTAVTAQRVLALPDPKSCAKRVKHALWTDPLGNTHNYFFSWLHPATASLEVDWLDARNVCRRHCMDAVSLETLQENEFIKQQLARCKLFYIIKLLLLLSSQTIVNGWFWSGSEAKVPPTDQRALGDWSNTGGDGRPQPDNREDDEGEPCLAILNNFYNDGIKWHDVACSHEKPFICEDSEQLLNFVRSRNPEILNSLNMFEFIFFLTTRLFSNKHLNYEKKREKQLIH</sequence>
<dbReference type="CDD" id="cd00037">
    <property type="entry name" value="CLECT"/>
    <property type="match status" value="1"/>
</dbReference>
<feature type="signal peptide" evidence="3">
    <location>
        <begin position="1"/>
        <end position="18"/>
    </location>
</feature>
<dbReference type="EMBL" id="CAKKLH010000030">
    <property type="protein sequence ID" value="CAH0100071.1"/>
    <property type="molecule type" value="Genomic_DNA"/>
</dbReference>
<feature type="chain" id="PRO_5035308824" description="C-type lectin domain-containing protein" evidence="3">
    <location>
        <begin position="19"/>
        <end position="240"/>
    </location>
</feature>
<dbReference type="SMART" id="SM00034">
    <property type="entry name" value="CLECT"/>
    <property type="match status" value="1"/>
</dbReference>